<accession>A0A069QQK5</accession>
<evidence type="ECO:0000256" key="1">
    <source>
        <dbReference type="SAM" id="MobiDB-lite"/>
    </source>
</evidence>
<organism evidence="2 3">
    <name type="scientific">Hoylesella loescheii DSM 19665 = JCM 12249 = ATCC 15930</name>
    <dbReference type="NCBI Taxonomy" id="1122985"/>
    <lineage>
        <taxon>Bacteria</taxon>
        <taxon>Pseudomonadati</taxon>
        <taxon>Bacteroidota</taxon>
        <taxon>Bacteroidia</taxon>
        <taxon>Bacteroidales</taxon>
        <taxon>Prevotellaceae</taxon>
        <taxon>Hoylesella</taxon>
    </lineage>
</organism>
<proteinExistence type="predicted"/>
<gene>
    <name evidence="2" type="ORF">HMPREF1991_01810</name>
</gene>
<protein>
    <submittedName>
        <fullName evidence="2">Uncharacterized protein</fullName>
    </submittedName>
</protein>
<dbReference type="Proteomes" id="UP000027442">
    <property type="component" value="Unassembled WGS sequence"/>
</dbReference>
<dbReference type="PATRIC" id="fig|1122985.7.peg.1884"/>
<sequence>MTRHTATYSKYCQPFLLVLQQLQTSRIRRKDLKTMTKRKAKISRTIQARNGRTKRKGMYR</sequence>
<comment type="caution">
    <text evidence="2">The sequence shown here is derived from an EMBL/GenBank/DDBJ whole genome shotgun (WGS) entry which is preliminary data.</text>
</comment>
<reference evidence="2 3" key="1">
    <citation type="submission" date="2013-08" db="EMBL/GenBank/DDBJ databases">
        <authorList>
            <person name="Weinstock G."/>
            <person name="Sodergren E."/>
            <person name="Wylie T."/>
            <person name="Fulton L."/>
            <person name="Fulton R."/>
            <person name="Fronick C."/>
            <person name="O'Laughlin M."/>
            <person name="Godfrey J."/>
            <person name="Miner T."/>
            <person name="Herter B."/>
            <person name="Appelbaum E."/>
            <person name="Cordes M."/>
            <person name="Lek S."/>
            <person name="Wollam A."/>
            <person name="Pepin K.H."/>
            <person name="Palsikar V.B."/>
            <person name="Mitreva M."/>
            <person name="Wilson R.K."/>
        </authorList>
    </citation>
    <scope>NUCLEOTIDE SEQUENCE [LARGE SCALE GENOMIC DNA]</scope>
    <source>
        <strain evidence="2 3">ATCC 15930</strain>
    </source>
</reference>
<feature type="compositionally biased region" description="Basic residues" evidence="1">
    <location>
        <begin position="51"/>
        <end position="60"/>
    </location>
</feature>
<evidence type="ECO:0000313" key="2">
    <source>
        <dbReference type="EMBL" id="KDR52111.1"/>
    </source>
</evidence>
<dbReference type="AlphaFoldDB" id="A0A069QQK5"/>
<keyword evidence="3" id="KW-1185">Reference proteome</keyword>
<dbReference type="EMBL" id="JNGW01000077">
    <property type="protein sequence ID" value="KDR52111.1"/>
    <property type="molecule type" value="Genomic_DNA"/>
</dbReference>
<dbReference type="HOGENOM" id="CLU_2937807_0_0_10"/>
<feature type="compositionally biased region" description="Basic residues" evidence="1">
    <location>
        <begin position="33"/>
        <end position="42"/>
    </location>
</feature>
<feature type="region of interest" description="Disordered" evidence="1">
    <location>
        <begin position="33"/>
        <end position="60"/>
    </location>
</feature>
<name>A0A069QQK5_HOYLO</name>
<evidence type="ECO:0000313" key="3">
    <source>
        <dbReference type="Proteomes" id="UP000027442"/>
    </source>
</evidence>